<dbReference type="PROSITE" id="PS50082">
    <property type="entry name" value="WD_REPEATS_2"/>
    <property type="match status" value="1"/>
</dbReference>
<protein>
    <recommendedName>
        <fullName evidence="5">WDR59/RTC1-like RING zinc finger domain-containing protein</fullName>
    </recommendedName>
</protein>
<dbReference type="SMART" id="SM00320">
    <property type="entry name" value="WD40"/>
    <property type="match status" value="5"/>
</dbReference>
<evidence type="ECO:0000259" key="5">
    <source>
        <dbReference type="Pfam" id="PF17120"/>
    </source>
</evidence>
<evidence type="ECO:0000256" key="2">
    <source>
        <dbReference type="ARBA" id="ARBA00022737"/>
    </source>
</evidence>
<dbReference type="InterPro" id="IPR049567">
    <property type="entry name" value="WDR59-like"/>
</dbReference>
<reference evidence="6 7" key="1">
    <citation type="journal article" date="2015" name="Biotechnol. Biofuels">
        <title>Enhanced degradation of softwood versus hardwood by the white-rot fungus Pycnoporus coccineus.</title>
        <authorList>
            <person name="Couturier M."/>
            <person name="Navarro D."/>
            <person name="Chevret D."/>
            <person name="Henrissat B."/>
            <person name="Piumi F."/>
            <person name="Ruiz-Duenas F.J."/>
            <person name="Martinez A.T."/>
            <person name="Grigoriev I.V."/>
            <person name="Riley R."/>
            <person name="Lipzen A."/>
            <person name="Berrin J.G."/>
            <person name="Master E.R."/>
            <person name="Rosso M.N."/>
        </authorList>
    </citation>
    <scope>NUCLEOTIDE SEQUENCE [LARGE SCALE GENOMIC DNA]</scope>
    <source>
        <strain evidence="6 7">BRFM310</strain>
    </source>
</reference>
<organism evidence="6 7">
    <name type="scientific">Trametes coccinea (strain BRFM310)</name>
    <name type="common">Pycnoporus coccineus</name>
    <dbReference type="NCBI Taxonomy" id="1353009"/>
    <lineage>
        <taxon>Eukaryota</taxon>
        <taxon>Fungi</taxon>
        <taxon>Dikarya</taxon>
        <taxon>Basidiomycota</taxon>
        <taxon>Agaricomycotina</taxon>
        <taxon>Agaricomycetes</taxon>
        <taxon>Polyporales</taxon>
        <taxon>Polyporaceae</taxon>
        <taxon>Trametes</taxon>
    </lineage>
</organism>
<name>A0A1Y2J5K2_TRAC3</name>
<accession>A0A1Y2J5K2</accession>
<dbReference type="Proteomes" id="UP000193067">
    <property type="component" value="Unassembled WGS sequence"/>
</dbReference>
<feature type="compositionally biased region" description="Polar residues" evidence="4">
    <location>
        <begin position="371"/>
        <end position="384"/>
    </location>
</feature>
<evidence type="ECO:0000313" key="7">
    <source>
        <dbReference type="Proteomes" id="UP000193067"/>
    </source>
</evidence>
<dbReference type="PROSITE" id="PS00678">
    <property type="entry name" value="WD_REPEATS_1"/>
    <property type="match status" value="1"/>
</dbReference>
<evidence type="ECO:0000256" key="1">
    <source>
        <dbReference type="ARBA" id="ARBA00022574"/>
    </source>
</evidence>
<dbReference type="OrthoDB" id="311712at2759"/>
<feature type="region of interest" description="Disordered" evidence="4">
    <location>
        <begin position="481"/>
        <end position="543"/>
    </location>
</feature>
<dbReference type="InterPro" id="IPR001680">
    <property type="entry name" value="WD40_rpt"/>
</dbReference>
<feature type="region of interest" description="Disordered" evidence="4">
    <location>
        <begin position="356"/>
        <end position="384"/>
    </location>
</feature>
<dbReference type="AlphaFoldDB" id="A0A1Y2J5K2"/>
<dbReference type="GO" id="GO:0034198">
    <property type="term" value="P:cellular response to amino acid starvation"/>
    <property type="evidence" value="ECO:0007669"/>
    <property type="project" value="TreeGrafter"/>
</dbReference>
<dbReference type="GO" id="GO:0005774">
    <property type="term" value="C:vacuolar membrane"/>
    <property type="evidence" value="ECO:0007669"/>
    <property type="project" value="TreeGrafter"/>
</dbReference>
<feature type="compositionally biased region" description="Low complexity" evidence="4">
    <location>
        <begin position="981"/>
        <end position="992"/>
    </location>
</feature>
<feature type="compositionally biased region" description="Low complexity" evidence="4">
    <location>
        <begin position="1005"/>
        <end position="1015"/>
    </location>
</feature>
<dbReference type="InterPro" id="IPR049566">
    <property type="entry name" value="WDR59_RTC1-like_RING_Znf"/>
</dbReference>
<feature type="region of interest" description="Disordered" evidence="4">
    <location>
        <begin position="400"/>
        <end position="465"/>
    </location>
</feature>
<dbReference type="PANTHER" id="PTHR46170:SF1">
    <property type="entry name" value="GATOR COMPLEX PROTEIN WDR59"/>
    <property type="match status" value="1"/>
</dbReference>
<dbReference type="SUPFAM" id="SSF50978">
    <property type="entry name" value="WD40 repeat-like"/>
    <property type="match status" value="1"/>
</dbReference>
<dbReference type="PANTHER" id="PTHR46170">
    <property type="entry name" value="GATOR COMPLEX PROTEIN WDR59"/>
    <property type="match status" value="1"/>
</dbReference>
<evidence type="ECO:0000256" key="3">
    <source>
        <dbReference type="PROSITE-ProRule" id="PRU00221"/>
    </source>
</evidence>
<dbReference type="GO" id="GO:1904263">
    <property type="term" value="P:positive regulation of TORC1 signaling"/>
    <property type="evidence" value="ECO:0007669"/>
    <property type="project" value="TreeGrafter"/>
</dbReference>
<feature type="compositionally biased region" description="Basic and acidic residues" evidence="4">
    <location>
        <begin position="412"/>
        <end position="435"/>
    </location>
</feature>
<dbReference type="InterPro" id="IPR036322">
    <property type="entry name" value="WD40_repeat_dom_sf"/>
</dbReference>
<proteinExistence type="predicted"/>
<feature type="compositionally biased region" description="Polar residues" evidence="4">
    <location>
        <begin position="944"/>
        <end position="956"/>
    </location>
</feature>
<feature type="domain" description="WDR59/RTC1-like RING zinc finger" evidence="5">
    <location>
        <begin position="1212"/>
        <end position="1256"/>
    </location>
</feature>
<gene>
    <name evidence="6" type="ORF">PYCCODRAFT_1429955</name>
</gene>
<sequence>MDERSFMGSHPFPGMPGSTATIRPSPAQEDGSNFKASIEIGMNRLVGDAVGNMSISPDNRDIVLASRTGLFIIDLEAPLHVPRFLPQGGTWDVADVQWNPHPSHNEYIVSTSSEKLLIWNLLLGGRTSIEHVLRSHYRAITDINWHTIEPDVVISTGIDSWLWAWDLRTVQKPIMGLCAFGPGGTQVKWNRVDGNILASSHSNEVLIWDRRKGSLPIQRIKEHSAKIYGIDWAHDRRNELVTCSLDKTIKVWDTHVAQPNIVIKTSYPVWRARDLPFGQGVLSLPQRGETALEMYAYEDPTTPIERFEGHTDVVKEFVWRRGGEDNSEFQLITWSKDKTLRFWPVDTEVIQKAGRTPTRTTTMPGRRDSKASFSNPPIGNAPQPTLSAPIGYRGILAEVRAPPPMHRPGRFAGRELPGRRKASDAGREDKIERPTRSRPLNVPVAASVKDGTSMGTMSRGPLVGARSSHITTFQWLQNVKYGPSRDGSSGPGSGEGSGNVSRMGSRSKARSSTEHSASKAASRRRERSMSRDRVAEPHADPIPSLNEEITSVVSKLNSPKLKLEKADFKKRTCTFGLQGPWGESTSVFLRVTFTFPRDYPQASYPEGIPAIDLERTPLISVKQRAFILRRLRDIRESERPCLEKCLRFLLFGDQQEDNTHLDSGSSDEDEAPVRKGDAALTSLRSDKNLAEPRTSQGVFSANGMLVCFDNAPPRIVRNPLRDISISPSVASRPQDAAPRIFQSPALLSDAVRRLASVAQDRESPSVERKRGDDASHVDNVLRIMDNLFTFSSHILYTSSKPRRVSDHSRQAEDIPAQYALLPSRRSSIYTVYIKSAEEILGVPDTEAAAAYVLKGSLLEVFTINAGVARSLGRSDHERMFKMLQVLVDRRADDHVSMAHGVVEPLAATFGTKLYEELLLAKNIQMLVFVAILLLRTFPPESDEQPSGRTRISSVSPSPGAPMASRKISLEYFDSRRERQGSPLSPTSNSPTPMHTPGGHAPPMASPSSSKGSWSSILNTTGMRQLLSGVKAASANPPEGMRQTAGPAEMRRVAIKRESARQSSNSPMAKSSWETTESSIISGALYSSKRRQTFSQVVAGRPLISEKRRIVFARSAELRPSTPVISSELRSQLLCHVLAYAEMLLAWELPGKRSELLKLVETDIQGLSLDSTIANETLYSSPLGYLRPCEHCGHFSEPGLATCTACENRLPARCSICRLTIRGLYHVCSKCLHVSHMKCWRAREDSACATGCGCICALPAFEPLSNGLVVLSPIMDPYR</sequence>
<dbReference type="PROSITE" id="PS50294">
    <property type="entry name" value="WD_REPEATS_REGION"/>
    <property type="match status" value="1"/>
</dbReference>
<dbReference type="Pfam" id="PF00400">
    <property type="entry name" value="WD40"/>
    <property type="match status" value="1"/>
</dbReference>
<feature type="region of interest" description="Disordered" evidence="4">
    <location>
        <begin position="1"/>
        <end position="32"/>
    </location>
</feature>
<dbReference type="STRING" id="1353009.A0A1Y2J5K2"/>
<keyword evidence="7" id="KW-1185">Reference proteome</keyword>
<dbReference type="Gene3D" id="2.130.10.10">
    <property type="entry name" value="YVTN repeat-like/Quinoprotein amine dehydrogenase"/>
    <property type="match status" value="1"/>
</dbReference>
<dbReference type="InterPro" id="IPR015943">
    <property type="entry name" value="WD40/YVTN_repeat-like_dom_sf"/>
</dbReference>
<dbReference type="GO" id="GO:0035591">
    <property type="term" value="F:signaling adaptor activity"/>
    <property type="evidence" value="ECO:0007669"/>
    <property type="project" value="TreeGrafter"/>
</dbReference>
<feature type="region of interest" description="Disordered" evidence="4">
    <location>
        <begin position="939"/>
        <end position="1015"/>
    </location>
</feature>
<dbReference type="GO" id="GO:0035859">
    <property type="term" value="C:Seh1-associated complex"/>
    <property type="evidence" value="ECO:0007669"/>
    <property type="project" value="TreeGrafter"/>
</dbReference>
<dbReference type="CDD" id="cd11605">
    <property type="entry name" value="RWD_DRWD_ELF-like"/>
    <property type="match status" value="1"/>
</dbReference>
<dbReference type="InterPro" id="IPR019775">
    <property type="entry name" value="WD40_repeat_CS"/>
</dbReference>
<dbReference type="Pfam" id="PF17120">
    <property type="entry name" value="zf-RING_16"/>
    <property type="match status" value="1"/>
</dbReference>
<keyword evidence="1 3" id="KW-0853">WD repeat</keyword>
<feature type="compositionally biased region" description="Basic and acidic residues" evidence="4">
    <location>
        <begin position="527"/>
        <end position="539"/>
    </location>
</feature>
<feature type="repeat" description="WD" evidence="3">
    <location>
        <begin position="220"/>
        <end position="253"/>
    </location>
</feature>
<dbReference type="EMBL" id="KZ084087">
    <property type="protein sequence ID" value="OSD07731.1"/>
    <property type="molecule type" value="Genomic_DNA"/>
</dbReference>
<evidence type="ECO:0000313" key="6">
    <source>
        <dbReference type="EMBL" id="OSD07731.1"/>
    </source>
</evidence>
<evidence type="ECO:0000256" key="4">
    <source>
        <dbReference type="SAM" id="MobiDB-lite"/>
    </source>
</evidence>
<keyword evidence="2" id="KW-0677">Repeat</keyword>